<evidence type="ECO:0000256" key="7">
    <source>
        <dbReference type="ARBA" id="ARBA00023136"/>
    </source>
</evidence>
<evidence type="ECO:0000256" key="4">
    <source>
        <dbReference type="ARBA" id="ARBA00022692"/>
    </source>
</evidence>
<dbReference type="NCBIfam" id="TIGR03426">
    <property type="entry name" value="shape_MreD"/>
    <property type="match status" value="1"/>
</dbReference>
<evidence type="ECO:0000256" key="1">
    <source>
        <dbReference type="ARBA" id="ARBA00004651"/>
    </source>
</evidence>
<feature type="transmembrane region" description="Helical" evidence="9">
    <location>
        <begin position="39"/>
        <end position="62"/>
    </location>
</feature>
<gene>
    <name evidence="10" type="ORF">FOKN1_2851</name>
</gene>
<feature type="transmembrane region" description="Helical" evidence="9">
    <location>
        <begin position="74"/>
        <end position="93"/>
    </location>
</feature>
<dbReference type="KEGG" id="ttc:FOKN1_2851"/>
<evidence type="ECO:0000313" key="11">
    <source>
        <dbReference type="Proteomes" id="UP000218765"/>
    </source>
</evidence>
<comment type="function">
    <text evidence="8">Involved in formation of the rod shape of the cell. May also contribute to regulation of formation of penicillin-binding proteins.</text>
</comment>
<comment type="similarity">
    <text evidence="2 8">Belongs to the MreD family.</text>
</comment>
<dbReference type="AlphaFoldDB" id="A0A1Z4VUB6"/>
<evidence type="ECO:0000256" key="6">
    <source>
        <dbReference type="ARBA" id="ARBA00022989"/>
    </source>
</evidence>
<keyword evidence="6 9" id="KW-1133">Transmembrane helix</keyword>
<dbReference type="GO" id="GO:0008360">
    <property type="term" value="P:regulation of cell shape"/>
    <property type="evidence" value="ECO:0007669"/>
    <property type="project" value="UniProtKB-UniRule"/>
</dbReference>
<dbReference type="RefSeq" id="WP_096367219.1">
    <property type="nucleotide sequence ID" value="NZ_AP018052.1"/>
</dbReference>
<dbReference type="Proteomes" id="UP000218765">
    <property type="component" value="Chromosome"/>
</dbReference>
<keyword evidence="3 8" id="KW-1003">Cell membrane</keyword>
<keyword evidence="11" id="KW-1185">Reference proteome</keyword>
<comment type="subcellular location">
    <subcellularLocation>
        <location evidence="8">Cell inner membrane</location>
    </subcellularLocation>
    <subcellularLocation>
        <location evidence="1">Cell membrane</location>
        <topology evidence="1">Multi-pass membrane protein</topology>
    </subcellularLocation>
</comment>
<dbReference type="InterPro" id="IPR026034">
    <property type="entry name" value="MreD_proteobac"/>
</dbReference>
<name>A0A1Z4VUB6_9GAMM</name>
<keyword evidence="8" id="KW-0997">Cell inner membrane</keyword>
<dbReference type="Pfam" id="PF04093">
    <property type="entry name" value="MreD"/>
    <property type="match status" value="1"/>
</dbReference>
<dbReference type="InterPro" id="IPR007227">
    <property type="entry name" value="Cell_shape_determining_MreD"/>
</dbReference>
<dbReference type="PIRSF" id="PIRSF018472">
    <property type="entry name" value="MreD_proteobac"/>
    <property type="match status" value="1"/>
</dbReference>
<feature type="transmembrane region" description="Helical" evidence="9">
    <location>
        <begin position="133"/>
        <end position="153"/>
    </location>
</feature>
<dbReference type="PANTHER" id="PTHR37484">
    <property type="entry name" value="ROD SHAPE-DETERMINING PROTEIN MRED"/>
    <property type="match status" value="1"/>
</dbReference>
<feature type="transmembrane region" description="Helical" evidence="9">
    <location>
        <begin position="105"/>
        <end position="127"/>
    </location>
</feature>
<keyword evidence="5 8" id="KW-0133">Cell shape</keyword>
<proteinExistence type="inferred from homology"/>
<sequence length="163" mass="18292">MSTLVRHQGGGVILLSLLIGLVLGIVPLPRVLELYRPDWALLILLYWSLALPQRIGVGIAWLTGLFQDVLTATLLGQHALAYAVASYLIINLHQRLRLHPLWQQSLSILVLLMLAQLIIFWINGIIGRPIQSWLYWLPSVVGAALWPAVFVLLRGLRRAFHVS</sequence>
<evidence type="ECO:0000256" key="5">
    <source>
        <dbReference type="ARBA" id="ARBA00022960"/>
    </source>
</evidence>
<dbReference type="EMBL" id="AP018052">
    <property type="protein sequence ID" value="BAZ95209.1"/>
    <property type="molecule type" value="Genomic_DNA"/>
</dbReference>
<evidence type="ECO:0000256" key="9">
    <source>
        <dbReference type="SAM" id="Phobius"/>
    </source>
</evidence>
<evidence type="ECO:0000256" key="8">
    <source>
        <dbReference type="PIRNR" id="PIRNR018472"/>
    </source>
</evidence>
<dbReference type="GO" id="GO:0005886">
    <property type="term" value="C:plasma membrane"/>
    <property type="evidence" value="ECO:0007669"/>
    <property type="project" value="UniProtKB-SubCell"/>
</dbReference>
<accession>A0A1Z4VUB6</accession>
<keyword evidence="7 8" id="KW-0472">Membrane</keyword>
<reference evidence="10 11" key="1">
    <citation type="submission" date="2017-05" db="EMBL/GenBank/DDBJ databases">
        <title>Thiocyanate degradation by Thiohalobacter thiocyanaticus FOKN1.</title>
        <authorList>
            <person name="Oshiki M."/>
            <person name="Fukushima T."/>
            <person name="Kawano S."/>
            <person name="Nakagawa J."/>
        </authorList>
    </citation>
    <scope>NUCLEOTIDE SEQUENCE [LARGE SCALE GENOMIC DNA]</scope>
    <source>
        <strain evidence="10 11">FOKN1</strain>
    </source>
</reference>
<evidence type="ECO:0000256" key="3">
    <source>
        <dbReference type="ARBA" id="ARBA00022475"/>
    </source>
</evidence>
<dbReference type="PANTHER" id="PTHR37484:SF1">
    <property type="entry name" value="ROD SHAPE-DETERMINING PROTEIN MRED"/>
    <property type="match status" value="1"/>
</dbReference>
<dbReference type="OrthoDB" id="6647425at2"/>
<organism evidence="10 11">
    <name type="scientific">Thiohalobacter thiocyanaticus</name>
    <dbReference type="NCBI Taxonomy" id="585455"/>
    <lineage>
        <taxon>Bacteria</taxon>
        <taxon>Pseudomonadati</taxon>
        <taxon>Pseudomonadota</taxon>
        <taxon>Gammaproteobacteria</taxon>
        <taxon>Thiohalobacterales</taxon>
        <taxon>Thiohalobacteraceae</taxon>
        <taxon>Thiohalobacter</taxon>
    </lineage>
</organism>
<keyword evidence="4 9" id="KW-0812">Transmembrane</keyword>
<feature type="transmembrane region" description="Helical" evidence="9">
    <location>
        <begin position="12"/>
        <end position="32"/>
    </location>
</feature>
<protein>
    <recommendedName>
        <fullName evidence="8">Rod shape-determining protein MreD</fullName>
    </recommendedName>
</protein>
<evidence type="ECO:0000256" key="2">
    <source>
        <dbReference type="ARBA" id="ARBA00007776"/>
    </source>
</evidence>
<evidence type="ECO:0000313" key="10">
    <source>
        <dbReference type="EMBL" id="BAZ95209.1"/>
    </source>
</evidence>